<sequence>MTNLGRTNYQEEIKGLKLLLNSCNEEDRAIISSMARSTDVAKNMDPDERKKKMNLKKQPSPKKAQVKFVSKNFISHNMSKQKKKIRASVRLGLTEDEFIRLDKVYIRTFEGKYGKAEYLVDRKAEKCTKHQCGYAIEVDGTRRLLLREIYPYVRNVRTQTNDVIAKRTHIHKALCITAPFKKSYKGFLFK</sequence>
<accession>A0A7X1DFY3</accession>
<evidence type="ECO:0000313" key="3">
    <source>
        <dbReference type="Proteomes" id="UP000558070"/>
    </source>
</evidence>
<dbReference type="Proteomes" id="UP000558070">
    <property type="component" value="Unassembled WGS sequence"/>
</dbReference>
<name>A0A7X1DFY3_9LIST</name>
<gene>
    <name evidence="2" type="ORF">HCB47_14615</name>
</gene>
<evidence type="ECO:0000256" key="1">
    <source>
        <dbReference type="SAM" id="MobiDB-lite"/>
    </source>
</evidence>
<dbReference type="AlphaFoldDB" id="A0A7X1DFY3"/>
<protein>
    <submittedName>
        <fullName evidence="2">Uncharacterized protein</fullName>
    </submittedName>
</protein>
<organism evidence="2 3">
    <name type="scientific">Listeria farberi</name>
    <dbReference type="NCBI Taxonomy" id="2713500"/>
    <lineage>
        <taxon>Bacteria</taxon>
        <taxon>Bacillati</taxon>
        <taxon>Bacillota</taxon>
        <taxon>Bacilli</taxon>
        <taxon>Bacillales</taxon>
        <taxon>Listeriaceae</taxon>
        <taxon>Listeria</taxon>
    </lineage>
</organism>
<feature type="region of interest" description="Disordered" evidence="1">
    <location>
        <begin position="37"/>
        <end position="61"/>
    </location>
</feature>
<proteinExistence type="predicted"/>
<evidence type="ECO:0000313" key="2">
    <source>
        <dbReference type="EMBL" id="MBC2288846.1"/>
    </source>
</evidence>
<reference evidence="2 3" key="1">
    <citation type="submission" date="2020-03" db="EMBL/GenBank/DDBJ databases">
        <title>Soil Listeria distribution.</title>
        <authorList>
            <person name="Liao J."/>
            <person name="Wiedmann M."/>
        </authorList>
    </citation>
    <scope>NUCLEOTIDE SEQUENCE [LARGE SCALE GENOMIC DNA]</scope>
    <source>
        <strain evidence="2 3">FSL L7-0072</strain>
    </source>
</reference>
<comment type="caution">
    <text evidence="2">The sequence shown here is derived from an EMBL/GenBank/DDBJ whole genome shotgun (WGS) entry which is preliminary data.</text>
</comment>
<dbReference type="RefSeq" id="WP_185608251.1">
    <property type="nucleotide sequence ID" value="NZ_JAARZO010000007.1"/>
</dbReference>
<dbReference type="EMBL" id="JAARZO010000007">
    <property type="protein sequence ID" value="MBC2288846.1"/>
    <property type="molecule type" value="Genomic_DNA"/>
</dbReference>